<evidence type="ECO:0000256" key="2">
    <source>
        <dbReference type="ARBA" id="ARBA00022679"/>
    </source>
</evidence>
<dbReference type="FunFam" id="3.40.50.2000:FF:000037">
    <property type="entry name" value="Glycosyltransferase"/>
    <property type="match status" value="1"/>
</dbReference>
<dbReference type="CDD" id="cd03784">
    <property type="entry name" value="GT1_Gtf-like"/>
    <property type="match status" value="1"/>
</dbReference>
<dbReference type="EMBL" id="KI395040">
    <property type="protein sequence ID" value="ERM99145.1"/>
    <property type="molecule type" value="Genomic_DNA"/>
</dbReference>
<organism evidence="5 6">
    <name type="scientific">Amborella trichopoda</name>
    <dbReference type="NCBI Taxonomy" id="13333"/>
    <lineage>
        <taxon>Eukaryota</taxon>
        <taxon>Viridiplantae</taxon>
        <taxon>Streptophyta</taxon>
        <taxon>Embryophyta</taxon>
        <taxon>Tracheophyta</taxon>
        <taxon>Spermatophyta</taxon>
        <taxon>Magnoliopsida</taxon>
        <taxon>Amborellales</taxon>
        <taxon>Amborellaceae</taxon>
        <taxon>Amborella</taxon>
    </lineage>
</organism>
<dbReference type="InterPro" id="IPR050481">
    <property type="entry name" value="UDP-glycosyltransf_plant"/>
</dbReference>
<dbReference type="OrthoDB" id="5835829at2759"/>
<dbReference type="PANTHER" id="PTHR48049:SF80">
    <property type="entry name" value="GLYCOSYLTRANSFERASE"/>
    <property type="match status" value="1"/>
</dbReference>
<sequence length="484" mass="53916">MEAPPPPKQHFLLFPWLAFGHIIPFFQLAKRLADAGISVTFLTLPSVFSHLPPLHVPHHLSLISFHPVSLPSIPELPEAAATTSDLPPHLQDHLKAAFDALQPLFHTLLPKLSPNLVIHDFTSYWLPEIATTFGIPTVFFSIFNAASFAYAAVPYRVSGTPTDLTSAPPDFPPSAVYFHPFEAKQLQSLSTFQKTDVSSFERFTRTICNSHMVIIRSCYELEKKYIDYLVKEYLNYFKECGGSGVKKFLPIGFLPPRPGDEAHRDNGTMDSGSCQKFVKKPWAKWLDKQPVSSVTYVAFGTECLLNQSQTNAVAIGLEQSGFRFLWVGRAPVSGKLPLPDGFLERVQGRGLIVEEWVPQAQILSHPSIGVFFSHSGTSSVIEGLTTGKRLVLLPMILDQGLIARLVADEWRAALEIERANLEDGSFTADSVCRAVQRAVSEEDDSETWRNAKDLQARIFCDTELEMHYLSKFVNCATKLVCPKS</sequence>
<dbReference type="HOGENOM" id="CLU_001724_2_3_1"/>
<dbReference type="Proteomes" id="UP000017836">
    <property type="component" value="Unassembled WGS sequence"/>
</dbReference>
<dbReference type="STRING" id="13333.W1NV64"/>
<gene>
    <name evidence="5" type="ORF">AMTR_s00092p00015830</name>
</gene>
<dbReference type="PROSITE" id="PS00375">
    <property type="entry name" value="UDPGT"/>
    <property type="match status" value="1"/>
</dbReference>
<evidence type="ECO:0000313" key="6">
    <source>
        <dbReference type="Proteomes" id="UP000017836"/>
    </source>
</evidence>
<dbReference type="KEGG" id="atr:18427338"/>
<evidence type="ECO:0000256" key="3">
    <source>
        <dbReference type="RuleBase" id="RU003718"/>
    </source>
</evidence>
<reference evidence="6" key="1">
    <citation type="journal article" date="2013" name="Science">
        <title>The Amborella genome and the evolution of flowering plants.</title>
        <authorList>
            <consortium name="Amborella Genome Project"/>
        </authorList>
    </citation>
    <scope>NUCLEOTIDE SEQUENCE [LARGE SCALE GENOMIC DNA]</scope>
</reference>
<dbReference type="PANTHER" id="PTHR48049">
    <property type="entry name" value="GLYCOSYLTRANSFERASE"/>
    <property type="match status" value="1"/>
</dbReference>
<dbReference type="OMA" id="IRSCHET"/>
<dbReference type="SUPFAM" id="SSF53756">
    <property type="entry name" value="UDP-Glycosyltransferase/glycogen phosphorylase"/>
    <property type="match status" value="1"/>
</dbReference>
<dbReference type="Pfam" id="PF00201">
    <property type="entry name" value="UDPGT"/>
    <property type="match status" value="1"/>
</dbReference>
<dbReference type="InterPro" id="IPR002213">
    <property type="entry name" value="UDP_glucos_trans"/>
</dbReference>
<dbReference type="Gene3D" id="3.40.50.2000">
    <property type="entry name" value="Glycogen Phosphorylase B"/>
    <property type="match status" value="2"/>
</dbReference>
<evidence type="ECO:0000313" key="5">
    <source>
        <dbReference type="EMBL" id="ERM99145.1"/>
    </source>
</evidence>
<keyword evidence="6" id="KW-1185">Reference proteome</keyword>
<proteinExistence type="inferred from homology"/>
<evidence type="ECO:0000256" key="1">
    <source>
        <dbReference type="ARBA" id="ARBA00009995"/>
    </source>
</evidence>
<dbReference type="eggNOG" id="KOG1192">
    <property type="taxonomic scope" value="Eukaryota"/>
</dbReference>
<evidence type="ECO:0000256" key="4">
    <source>
        <dbReference type="RuleBase" id="RU362057"/>
    </source>
</evidence>
<keyword evidence="2 3" id="KW-0808">Transferase</keyword>
<dbReference type="Gramene" id="ERM99145">
    <property type="protein sequence ID" value="ERM99145"/>
    <property type="gene ID" value="AMTR_s00092p00015830"/>
</dbReference>
<dbReference type="InterPro" id="IPR035595">
    <property type="entry name" value="UDP_glycos_trans_CS"/>
</dbReference>
<name>W1NV64_AMBTC</name>
<dbReference type="AlphaFoldDB" id="W1NV64"/>
<keyword evidence="3" id="KW-0328">Glycosyltransferase</keyword>
<dbReference type="EC" id="2.4.1.-" evidence="4"/>
<comment type="similarity">
    <text evidence="1 3">Belongs to the UDP-glycosyltransferase family.</text>
</comment>
<accession>W1NV64</accession>
<dbReference type="GO" id="GO:0035251">
    <property type="term" value="F:UDP-glucosyltransferase activity"/>
    <property type="evidence" value="ECO:0000318"/>
    <property type="project" value="GO_Central"/>
</dbReference>
<protein>
    <recommendedName>
        <fullName evidence="4">Glycosyltransferase</fullName>
        <ecNumber evidence="4">2.4.1.-</ecNumber>
    </recommendedName>
</protein>